<keyword evidence="5" id="KW-0378">Hydrolase</keyword>
<evidence type="ECO:0000256" key="3">
    <source>
        <dbReference type="RuleBase" id="RU361196"/>
    </source>
</evidence>
<feature type="domain" description="Glycoside hydrolase family 57 N-terminal" evidence="4">
    <location>
        <begin position="105"/>
        <end position="329"/>
    </location>
</feature>
<accession>A0LHT5</accession>
<evidence type="ECO:0000313" key="6">
    <source>
        <dbReference type="Proteomes" id="UP000001784"/>
    </source>
</evidence>
<name>A0LHT5_SYNFM</name>
<dbReference type="Pfam" id="PF12055">
    <property type="entry name" value="DUF3536"/>
    <property type="match status" value="1"/>
</dbReference>
<dbReference type="PANTHER" id="PTHR36306:SF3">
    <property type="entry name" value="GLYCOSIDE HYDROLASE FAMILY 57"/>
    <property type="match status" value="1"/>
</dbReference>
<dbReference type="Gene3D" id="3.20.110.10">
    <property type="entry name" value="Glycoside hydrolase 38, N terminal domain"/>
    <property type="match status" value="2"/>
</dbReference>
<dbReference type="SUPFAM" id="SSF88713">
    <property type="entry name" value="Glycoside hydrolase/deacetylase"/>
    <property type="match status" value="1"/>
</dbReference>
<dbReference type="InterPro" id="IPR027291">
    <property type="entry name" value="Glyco_hydro_38_N_sf"/>
</dbReference>
<evidence type="ECO:0000256" key="2">
    <source>
        <dbReference type="ARBA" id="ARBA00023277"/>
    </source>
</evidence>
<evidence type="ECO:0000259" key="4">
    <source>
        <dbReference type="Pfam" id="PF03065"/>
    </source>
</evidence>
<dbReference type="Proteomes" id="UP000001784">
    <property type="component" value="Chromosome"/>
</dbReference>
<gene>
    <name evidence="5" type="ordered locus">Sfum_1295</name>
</gene>
<dbReference type="PANTHER" id="PTHR36306">
    <property type="entry name" value="ALPHA-AMYLASE-RELATED-RELATED"/>
    <property type="match status" value="1"/>
</dbReference>
<dbReference type="CAZy" id="GH57">
    <property type="family name" value="Glycoside Hydrolase Family 57"/>
</dbReference>
<dbReference type="InterPro" id="IPR052046">
    <property type="entry name" value="GH57_Enzymes"/>
</dbReference>
<dbReference type="GO" id="GO:0005975">
    <property type="term" value="P:carbohydrate metabolic process"/>
    <property type="evidence" value="ECO:0007669"/>
    <property type="project" value="InterPro"/>
</dbReference>
<dbReference type="eggNOG" id="COG1449">
    <property type="taxonomic scope" value="Bacteria"/>
</dbReference>
<dbReference type="Pfam" id="PF03065">
    <property type="entry name" value="Glyco_hydro_57"/>
    <property type="match status" value="1"/>
</dbReference>
<evidence type="ECO:0000313" key="5">
    <source>
        <dbReference type="EMBL" id="ABK16987.1"/>
    </source>
</evidence>
<dbReference type="InterPro" id="IPR021923">
    <property type="entry name" value="DUF3536"/>
</dbReference>
<sequence>MSAPPFFEKKDPMMRDPSEIKHVCIHGHFYQPPRENPWLEEIEREDSAAPHHDWNERINAECYRANAAARVVDEKNRILNLYNNYGRLNFNFGPTLLNWLENHDPWVYRTILDADRESAARFGGHGNAIAQAYNHIIMPLANRRDKLTQVLWGIRDFSRRFGRHPEGMWLPETAVDRETLAIMADAGIKFTILSPSQAARWRFIGSGSDWTDASNGKIPTGRAYRCLCGRGKHIHLFFFDAAISRGIAFEQLLGHSSSLLSRMDAAFADRDRKPGEPWLVHTATDGESYGHHFKFGDMALAAAFEKMDQDPSTRIVNYATFLASFPVTAEVEIVENTAWSCAHGVGRWERDCGCHIGGGPGWHQRWRGPLRKALDQLRDTLARHYEHQMQPLCPDPWKARDEYIDAYLDQEHLLEAFIERHMRLSSDFSSIHRFLRLLEMQRHAMFMYTSCGWFFDDISGLESLLILRHAARAIHLAEETGAASPEAAFLHTLEQAHSNLPEHGNGADIYLNTVKPGILRKDRIAANYAIQSLAGSSRRRFSFFGCDVLPQQEEDLGRSPVPCRFGHVKIKAGRTLEEEDFLYAVLHFGGLDFRCSVKRYEDDSEFKSILKALQQAVEGHHTVLMVRILDERFGADYYSLHDVSRDLRTSIALQVSRKTFASFVELQRTLYQAHQPLLTSLRQWGIRIPADLRVAVRRVLTDEVKDLIRDIIKAENDASREEYDWQATDFSFRAHVSHLQSLIQDAKSWGTALQLEAASIDLGGALVEAFEQLDRRPSSRAAGRAVRLLDVCRVLGVTPELWKLQTLYFGMVRRGLTDPDWFAELLNARKFCGGLDKRLGCRFGEFLDALPESLSRDIVPLVSTKAVSRVP</sequence>
<dbReference type="CDD" id="cd10797">
    <property type="entry name" value="GH57N_APU_like_1"/>
    <property type="match status" value="1"/>
</dbReference>
<dbReference type="InterPro" id="IPR011330">
    <property type="entry name" value="Glyco_hydro/deAcase_b/a-brl"/>
</dbReference>
<dbReference type="GO" id="GO:0016787">
    <property type="term" value="F:hydrolase activity"/>
    <property type="evidence" value="ECO:0007669"/>
    <property type="project" value="UniProtKB-KW"/>
</dbReference>
<comment type="similarity">
    <text evidence="1 3">Belongs to the glycosyl hydrolase 57 family.</text>
</comment>
<protein>
    <submittedName>
        <fullName evidence="5">Glycoside hydrolase, family 57</fullName>
    </submittedName>
</protein>
<dbReference type="OrthoDB" id="9757977at2"/>
<proteinExistence type="inferred from homology"/>
<organism evidence="5 6">
    <name type="scientific">Syntrophobacter fumaroxidans (strain DSM 10017 / MPOB)</name>
    <dbReference type="NCBI Taxonomy" id="335543"/>
    <lineage>
        <taxon>Bacteria</taxon>
        <taxon>Pseudomonadati</taxon>
        <taxon>Thermodesulfobacteriota</taxon>
        <taxon>Syntrophobacteria</taxon>
        <taxon>Syntrophobacterales</taxon>
        <taxon>Syntrophobacteraceae</taxon>
        <taxon>Syntrophobacter</taxon>
    </lineage>
</organism>
<keyword evidence="6" id="KW-1185">Reference proteome</keyword>
<dbReference type="STRING" id="335543.Sfum_1295"/>
<dbReference type="AlphaFoldDB" id="A0LHT5"/>
<reference evidence="5 6" key="1">
    <citation type="submission" date="2006-10" db="EMBL/GenBank/DDBJ databases">
        <title>Complete sequence of Syntrophobacter fumaroxidans MPOB.</title>
        <authorList>
            <consortium name="US DOE Joint Genome Institute"/>
            <person name="Copeland A."/>
            <person name="Lucas S."/>
            <person name="Lapidus A."/>
            <person name="Barry K."/>
            <person name="Detter J.C."/>
            <person name="Glavina del Rio T."/>
            <person name="Hammon N."/>
            <person name="Israni S."/>
            <person name="Pitluck S."/>
            <person name="Goltsman E.G."/>
            <person name="Martinez M."/>
            <person name="Schmutz J."/>
            <person name="Larimer F."/>
            <person name="Land M."/>
            <person name="Hauser L."/>
            <person name="Kyrpides N."/>
            <person name="Kim E."/>
            <person name="Boone D.R."/>
            <person name="Brockman F."/>
            <person name="Culley D."/>
            <person name="Ferry J."/>
            <person name="Gunsalus R."/>
            <person name="McInerney M.J."/>
            <person name="Morrison M."/>
            <person name="Plugge C."/>
            <person name="Rohlin L."/>
            <person name="Scholten J."/>
            <person name="Sieber J."/>
            <person name="Stams A.J.M."/>
            <person name="Worm P."/>
            <person name="Henstra A.M."/>
            <person name="Richardson P."/>
        </authorList>
    </citation>
    <scope>NUCLEOTIDE SEQUENCE [LARGE SCALE GENOMIC DNA]</scope>
    <source>
        <strain evidence="6">DSM 10017 / MPOB</strain>
    </source>
</reference>
<keyword evidence="2 3" id="KW-0119">Carbohydrate metabolism</keyword>
<dbReference type="InParanoid" id="A0LHT5"/>
<evidence type="ECO:0000256" key="1">
    <source>
        <dbReference type="ARBA" id="ARBA00006821"/>
    </source>
</evidence>
<dbReference type="EMBL" id="CP000478">
    <property type="protein sequence ID" value="ABK16987.1"/>
    <property type="molecule type" value="Genomic_DNA"/>
</dbReference>
<dbReference type="InterPro" id="IPR004300">
    <property type="entry name" value="Glyco_hydro_57_N"/>
</dbReference>
<dbReference type="HOGENOM" id="CLU_018719_0_0_7"/>
<dbReference type="KEGG" id="sfu:Sfum_1295"/>